<dbReference type="GO" id="GO:0000160">
    <property type="term" value="P:phosphorelay signal transduction system"/>
    <property type="evidence" value="ECO:0007669"/>
    <property type="project" value="InterPro"/>
</dbReference>
<protein>
    <recommendedName>
        <fullName evidence="2">Response regulatory domain-containing protein</fullName>
    </recommendedName>
</protein>
<dbReference type="Gene3D" id="3.40.50.2300">
    <property type="match status" value="1"/>
</dbReference>
<name>A0A7C4AQY6_9BACT</name>
<comment type="caution">
    <text evidence="1">Lacks conserved residue(s) required for the propagation of feature annotation.</text>
</comment>
<dbReference type="InterPro" id="IPR011006">
    <property type="entry name" value="CheY-like_superfamily"/>
</dbReference>
<evidence type="ECO:0000256" key="1">
    <source>
        <dbReference type="PROSITE-ProRule" id="PRU00169"/>
    </source>
</evidence>
<dbReference type="SUPFAM" id="SSF52172">
    <property type="entry name" value="CheY-like"/>
    <property type="match status" value="1"/>
</dbReference>
<evidence type="ECO:0000313" key="3">
    <source>
        <dbReference type="EMBL" id="HGH60458.1"/>
    </source>
</evidence>
<sequence length="122" mass="13718">MARILLLDLERDSLAMMKRFLELSGHEVKGLSEQGQLQESMANAPFDLAVINIAADCSNVNNLLRLLDDMLGDLKTIIITDSNADECMQDRPGHEFIFRPVDLEVLEARVKRMLEQGSHNHG</sequence>
<organism evidence="3">
    <name type="scientific">Desulfomonile tiedjei</name>
    <dbReference type="NCBI Taxonomy" id="2358"/>
    <lineage>
        <taxon>Bacteria</taxon>
        <taxon>Pseudomonadati</taxon>
        <taxon>Thermodesulfobacteriota</taxon>
        <taxon>Desulfomonilia</taxon>
        <taxon>Desulfomonilales</taxon>
        <taxon>Desulfomonilaceae</taxon>
        <taxon>Desulfomonile</taxon>
    </lineage>
</organism>
<comment type="caution">
    <text evidence="3">The sequence shown here is derived from an EMBL/GenBank/DDBJ whole genome shotgun (WGS) entry which is preliminary data.</text>
</comment>
<proteinExistence type="predicted"/>
<reference evidence="3" key="1">
    <citation type="journal article" date="2020" name="mSystems">
        <title>Genome- and Community-Level Interaction Insights into Carbon Utilization and Element Cycling Functions of Hydrothermarchaeota in Hydrothermal Sediment.</title>
        <authorList>
            <person name="Zhou Z."/>
            <person name="Liu Y."/>
            <person name="Xu W."/>
            <person name="Pan J."/>
            <person name="Luo Z.H."/>
            <person name="Li M."/>
        </authorList>
    </citation>
    <scope>NUCLEOTIDE SEQUENCE [LARGE SCALE GENOMIC DNA]</scope>
    <source>
        <strain evidence="3">SpSt-769</strain>
    </source>
</reference>
<gene>
    <name evidence="3" type="ORF">ENV54_04070</name>
</gene>
<dbReference type="AlphaFoldDB" id="A0A7C4AQY6"/>
<accession>A0A7C4AQY6</accession>
<dbReference type="InterPro" id="IPR001789">
    <property type="entry name" value="Sig_transdc_resp-reg_receiver"/>
</dbReference>
<dbReference type="PROSITE" id="PS50110">
    <property type="entry name" value="RESPONSE_REGULATORY"/>
    <property type="match status" value="1"/>
</dbReference>
<evidence type="ECO:0000259" key="2">
    <source>
        <dbReference type="PROSITE" id="PS50110"/>
    </source>
</evidence>
<dbReference type="EMBL" id="DTGT01000128">
    <property type="protein sequence ID" value="HGH60458.1"/>
    <property type="molecule type" value="Genomic_DNA"/>
</dbReference>
<feature type="domain" description="Response regulatory" evidence="2">
    <location>
        <begin position="3"/>
        <end position="114"/>
    </location>
</feature>